<dbReference type="OrthoDB" id="1879366at2759"/>
<dbReference type="InterPro" id="IPR013149">
    <property type="entry name" value="ADH-like_C"/>
</dbReference>
<dbReference type="Pfam" id="PF00107">
    <property type="entry name" value="ADH_zinc_N"/>
    <property type="match status" value="1"/>
</dbReference>
<dbReference type="Pfam" id="PF06993">
    <property type="entry name" value="DUF1304"/>
    <property type="match status" value="1"/>
</dbReference>
<dbReference type="Gene3D" id="3.40.50.720">
    <property type="entry name" value="NAD(P)-binding Rossmann-like Domain"/>
    <property type="match status" value="1"/>
</dbReference>
<name>E9DR05_METAQ</name>
<dbReference type="InterPro" id="IPR020843">
    <property type="entry name" value="ER"/>
</dbReference>
<gene>
    <name evidence="8" type="ORF">MAC_00174</name>
</gene>
<feature type="transmembrane region" description="Helical" evidence="6">
    <location>
        <begin position="6"/>
        <end position="27"/>
    </location>
</feature>
<evidence type="ECO:0000313" key="9">
    <source>
        <dbReference type="Proteomes" id="UP000002499"/>
    </source>
</evidence>
<dbReference type="PANTHER" id="PTHR42683">
    <property type="entry name" value="ALDEHYDE REDUCTASE"/>
    <property type="match status" value="1"/>
</dbReference>
<dbReference type="PROSITE" id="PS00059">
    <property type="entry name" value="ADH_ZINC"/>
    <property type="match status" value="1"/>
</dbReference>
<keyword evidence="6" id="KW-0812">Transmembrane</keyword>
<keyword evidence="4" id="KW-0560">Oxidoreductase</keyword>
<keyword evidence="9" id="KW-1185">Reference proteome</keyword>
<dbReference type="GO" id="GO:0008270">
    <property type="term" value="F:zinc ion binding"/>
    <property type="evidence" value="ECO:0007669"/>
    <property type="project" value="InterPro"/>
</dbReference>
<accession>E9DR05</accession>
<evidence type="ECO:0000256" key="2">
    <source>
        <dbReference type="ARBA" id="ARBA00022723"/>
    </source>
</evidence>
<dbReference type="AlphaFoldDB" id="E9DR05"/>
<dbReference type="InterPro" id="IPR011032">
    <property type="entry name" value="GroES-like_sf"/>
</dbReference>
<dbReference type="SMART" id="SM00829">
    <property type="entry name" value="PKS_ER"/>
    <property type="match status" value="1"/>
</dbReference>
<keyword evidence="3 5" id="KW-0862">Zinc</keyword>
<evidence type="ECO:0000313" key="8">
    <source>
        <dbReference type="EMBL" id="EFY93683.1"/>
    </source>
</evidence>
<dbReference type="InterPro" id="IPR013154">
    <property type="entry name" value="ADH-like_N"/>
</dbReference>
<comment type="cofactor">
    <cofactor evidence="1 5">
        <name>Zn(2+)</name>
        <dbReference type="ChEBI" id="CHEBI:29105"/>
    </cofactor>
</comment>
<comment type="similarity">
    <text evidence="5">Belongs to the zinc-containing alcohol dehydrogenase family.</text>
</comment>
<dbReference type="Gene3D" id="3.90.180.10">
    <property type="entry name" value="Medium-chain alcohol dehydrogenases, catalytic domain"/>
    <property type="match status" value="1"/>
</dbReference>
<dbReference type="InterPro" id="IPR009732">
    <property type="entry name" value="DUF1304"/>
</dbReference>
<dbReference type="GO" id="GO:0016616">
    <property type="term" value="F:oxidoreductase activity, acting on the CH-OH group of donors, NAD or NADP as acceptor"/>
    <property type="evidence" value="ECO:0007669"/>
    <property type="project" value="InterPro"/>
</dbReference>
<feature type="domain" description="Enoyl reductase (ER)" evidence="7">
    <location>
        <begin position="119"/>
        <end position="439"/>
    </location>
</feature>
<organism evidence="9">
    <name type="scientific">Metarhizium acridum (strain CQMa 102)</name>
    <dbReference type="NCBI Taxonomy" id="655827"/>
    <lineage>
        <taxon>Eukaryota</taxon>
        <taxon>Fungi</taxon>
        <taxon>Dikarya</taxon>
        <taxon>Ascomycota</taxon>
        <taxon>Pezizomycotina</taxon>
        <taxon>Sordariomycetes</taxon>
        <taxon>Hypocreomycetidae</taxon>
        <taxon>Hypocreales</taxon>
        <taxon>Clavicipitaceae</taxon>
        <taxon>Metarhizium</taxon>
    </lineage>
</organism>
<keyword evidence="6" id="KW-0472">Membrane</keyword>
<evidence type="ECO:0000259" key="7">
    <source>
        <dbReference type="SMART" id="SM00829"/>
    </source>
</evidence>
<dbReference type="CDD" id="cd05283">
    <property type="entry name" value="CAD1"/>
    <property type="match status" value="1"/>
</dbReference>
<keyword evidence="2 5" id="KW-0479">Metal-binding</keyword>
<feature type="transmembrane region" description="Helical" evidence="6">
    <location>
        <begin position="48"/>
        <end position="69"/>
    </location>
</feature>
<dbReference type="Pfam" id="PF08240">
    <property type="entry name" value="ADH_N"/>
    <property type="match status" value="1"/>
</dbReference>
<evidence type="ECO:0000256" key="4">
    <source>
        <dbReference type="ARBA" id="ARBA00023002"/>
    </source>
</evidence>
<reference evidence="8 9" key="1">
    <citation type="journal article" date="2011" name="PLoS Genet.">
        <title>Genome sequencing and comparative transcriptomics of the model entomopathogenic fungi Metarhizium anisopliae and M. acridum.</title>
        <authorList>
            <person name="Gao Q."/>
            <person name="Jin K."/>
            <person name="Ying S.H."/>
            <person name="Zhang Y."/>
            <person name="Xiao G."/>
            <person name="Shang Y."/>
            <person name="Duan Z."/>
            <person name="Hu X."/>
            <person name="Xie X.Q."/>
            <person name="Zhou G."/>
            <person name="Peng G."/>
            <person name="Luo Z."/>
            <person name="Huang W."/>
            <person name="Wang B."/>
            <person name="Fang W."/>
            <person name="Wang S."/>
            <person name="Zhong Y."/>
            <person name="Ma L.J."/>
            <person name="St Leger R.J."/>
            <person name="Zhao G.P."/>
            <person name="Pei Y."/>
            <person name="Feng M.G."/>
            <person name="Xia Y."/>
            <person name="Wang C."/>
        </authorList>
    </citation>
    <scope>NUCLEOTIDE SEQUENCE [LARGE SCALE GENOMIC DNA]</scope>
    <source>
        <strain evidence="8 9">CQMa 102</strain>
    </source>
</reference>
<dbReference type="InterPro" id="IPR036291">
    <property type="entry name" value="NAD(P)-bd_dom_sf"/>
</dbReference>
<evidence type="ECO:0000256" key="1">
    <source>
        <dbReference type="ARBA" id="ARBA00001947"/>
    </source>
</evidence>
<dbReference type="SUPFAM" id="SSF50129">
    <property type="entry name" value="GroES-like"/>
    <property type="match status" value="1"/>
</dbReference>
<dbReference type="Proteomes" id="UP000002499">
    <property type="component" value="Unassembled WGS sequence"/>
</dbReference>
<evidence type="ECO:0000256" key="6">
    <source>
        <dbReference type="SAM" id="Phobius"/>
    </source>
</evidence>
<dbReference type="eggNOG" id="KOG0023">
    <property type="taxonomic scope" value="Eukaryota"/>
</dbReference>
<evidence type="ECO:0000256" key="5">
    <source>
        <dbReference type="RuleBase" id="RU361277"/>
    </source>
</evidence>
<dbReference type="STRING" id="655827.E9DR05"/>
<protein>
    <submittedName>
        <fullName evidence="8">NADP-dependent alcohol dehydrogenase</fullName>
    </submittedName>
</protein>
<keyword evidence="6" id="KW-1133">Transmembrane helix</keyword>
<dbReference type="InterPro" id="IPR002328">
    <property type="entry name" value="ADH_Zn_CS"/>
</dbReference>
<dbReference type="HOGENOM" id="CLU_026673_20_2_1"/>
<dbReference type="InterPro" id="IPR047109">
    <property type="entry name" value="CAD-like"/>
</dbReference>
<dbReference type="FunFam" id="3.40.50.720:FF:000022">
    <property type="entry name" value="Cinnamyl alcohol dehydrogenase"/>
    <property type="match status" value="1"/>
</dbReference>
<dbReference type="EMBL" id="GL698470">
    <property type="protein sequence ID" value="EFY93683.1"/>
    <property type="molecule type" value="Genomic_DNA"/>
</dbReference>
<dbReference type="InParanoid" id="E9DR05"/>
<dbReference type="SUPFAM" id="SSF51735">
    <property type="entry name" value="NAD(P)-binding Rossmann-fold domains"/>
    <property type="match status" value="1"/>
</dbReference>
<dbReference type="OMA" id="SGMCFTD"/>
<sequence length="442" mass="47595">MANLAAFATALLAILHIYIMVLEMFLWTTPRGRRAFRLSQEFAQQTKVLAANQGLYNGFLAAGLTWGLLHPVHEFAVKFSCSSVLPLSLLACTGCWAGITIHLDTIKTMDMASVFKGSGDGKLVQSTTSKPDKLTGDQVLVKVTASGVCGTDLHYRNNDMVLGHEGVGIVEALGPNVKHLNKGDRVGWGYQTDSCGHCLECLDSAEIYCKERSIYGGNASLDQGSFATHAIWRAAFLHQIPEALSDEQAAPLQCGGATVYTALQGVKPTDTIGIMGVGGLGHLAILFAAKMGCRVVALSGSDRKRDEAMALGAHRFVAVKHVADAQIDDDTCLLNRLLVTTSAQPEWEGIMPLMAPRSRIYPLSASSGNLEMPYMPLLLKGIGVQGGLVASRGVHRQMLQFAASHDIKPVIETFPMDEKGITEAIDRLERGQIHFRAVLVPV</sequence>
<evidence type="ECO:0000256" key="3">
    <source>
        <dbReference type="ARBA" id="ARBA00022833"/>
    </source>
</evidence>
<proteinExistence type="inferred from homology"/>